<dbReference type="OMA" id="REIVYEF"/>
<dbReference type="GO" id="GO:0031931">
    <property type="term" value="C:TORC1 complex"/>
    <property type="evidence" value="ECO:0007669"/>
    <property type="project" value="InterPro"/>
</dbReference>
<evidence type="ECO:0000256" key="1">
    <source>
        <dbReference type="SAM" id="MobiDB-lite"/>
    </source>
</evidence>
<feature type="region of interest" description="Disordered" evidence="1">
    <location>
        <begin position="1"/>
        <end position="45"/>
    </location>
</feature>
<dbReference type="OrthoDB" id="5372376at2759"/>
<reference evidence="2 4" key="1">
    <citation type="journal article" date="2011" name="Science">
        <title>Comparative functional genomics of the fission yeasts.</title>
        <authorList>
            <person name="Rhind N."/>
            <person name="Chen Z."/>
            <person name="Yassour M."/>
            <person name="Thompson D.A."/>
            <person name="Haas B.J."/>
            <person name="Habib N."/>
            <person name="Wapinski I."/>
            <person name="Roy S."/>
            <person name="Lin M.F."/>
            <person name="Heiman D.I."/>
            <person name="Young S.K."/>
            <person name="Furuya K."/>
            <person name="Guo Y."/>
            <person name="Pidoux A."/>
            <person name="Chen H.M."/>
            <person name="Robbertse B."/>
            <person name="Goldberg J.M."/>
            <person name="Aoki K."/>
            <person name="Bayne E.H."/>
            <person name="Berlin A.M."/>
            <person name="Desjardins C.A."/>
            <person name="Dobbs E."/>
            <person name="Dukaj L."/>
            <person name="Fan L."/>
            <person name="FitzGerald M.G."/>
            <person name="French C."/>
            <person name="Gujja S."/>
            <person name="Hansen K."/>
            <person name="Keifenheim D."/>
            <person name="Levin J.Z."/>
            <person name="Mosher R.A."/>
            <person name="Mueller C.A."/>
            <person name="Pfiffner J."/>
            <person name="Priest M."/>
            <person name="Russ C."/>
            <person name="Smialowska A."/>
            <person name="Swoboda P."/>
            <person name="Sykes S.M."/>
            <person name="Vaughn M."/>
            <person name="Vengrova S."/>
            <person name="Yoder R."/>
            <person name="Zeng Q."/>
            <person name="Allshire R."/>
            <person name="Baulcombe D."/>
            <person name="Birren B.W."/>
            <person name="Brown W."/>
            <person name="Ekwall K."/>
            <person name="Kellis M."/>
            <person name="Leatherwood J."/>
            <person name="Levin H."/>
            <person name="Margalit H."/>
            <person name="Martienssen R."/>
            <person name="Nieduszynski C.A."/>
            <person name="Spatafora J.W."/>
            <person name="Friedman N."/>
            <person name="Dalgaard J.Z."/>
            <person name="Baumann P."/>
            <person name="Niki H."/>
            <person name="Regev A."/>
            <person name="Nusbaum C."/>
        </authorList>
    </citation>
    <scope>NUCLEOTIDE SEQUENCE [LARGE SCALE GENOMIC DNA]</scope>
    <source>
        <strain evidence="4">yFS275 / FY16936</strain>
    </source>
</reference>
<protein>
    <submittedName>
        <fullName evidence="2">TORC1 subunit Tco89</fullName>
    </submittedName>
</protein>
<proteinExistence type="predicted"/>
<evidence type="ECO:0000313" key="2">
    <source>
        <dbReference type="EMBL" id="EEB06655.2"/>
    </source>
</evidence>
<keyword evidence="4" id="KW-1185">Reference proteome</keyword>
<dbReference type="EMBL" id="KE651168">
    <property type="protein sequence ID" value="EEB06655.2"/>
    <property type="molecule type" value="Genomic_DNA"/>
</dbReference>
<feature type="compositionally biased region" description="Low complexity" evidence="1">
    <location>
        <begin position="116"/>
        <end position="129"/>
    </location>
</feature>
<organism evidence="2 4">
    <name type="scientific">Schizosaccharomyces japonicus (strain yFS275 / FY16936)</name>
    <name type="common">Fission yeast</name>
    <dbReference type="NCBI Taxonomy" id="402676"/>
    <lineage>
        <taxon>Eukaryota</taxon>
        <taxon>Fungi</taxon>
        <taxon>Dikarya</taxon>
        <taxon>Ascomycota</taxon>
        <taxon>Taphrinomycotina</taxon>
        <taxon>Schizosaccharomycetes</taxon>
        <taxon>Schizosaccharomycetales</taxon>
        <taxon>Schizosaccharomycetaceae</taxon>
        <taxon>Schizosaccharomyces</taxon>
    </lineage>
</organism>
<dbReference type="HOGENOM" id="CLU_694754_0_0_1"/>
<feature type="region of interest" description="Disordered" evidence="1">
    <location>
        <begin position="88"/>
        <end position="213"/>
    </location>
</feature>
<dbReference type="AlphaFoldDB" id="B6JYN7"/>
<dbReference type="GeneID" id="7049867"/>
<sequence length="397" mass="42369">MRHDAELPCMEQPTLSRKTSTSTISTEGGGDGTGSKSTKERRRSFVVHSRMRRVGSHSRLNRLGKMTPLISKAQETSRPVSSVQLSEMNKTSGRPTLHRVHTSSGTVEHRSRRADSISTTGTAASASTANQPSTTQGKKTVTKANSDAGALSTATAPITTKTEAEPAAASTATAPPVEGTQGLSTGETGTTTGATKGASVAVSSSRKLPTSTPVTTTAAGILHHGTPGKTNVAGNRTGVDDAASVANTDMATKTSLSSRYHPSPTDSNLSEMMIRHRLGHRITKTADQLFDLGTPTSRTQQKILIQRAQSQFEALEDEGGPDTVDRKFLYPRSRQVRDAIQHQRRDVFRFQNTILEGLSRLDLSRVHTPAEGGAHGSDMDALVKDLSVRLNKLQLLK</sequence>
<evidence type="ECO:0000313" key="4">
    <source>
        <dbReference type="Proteomes" id="UP000001744"/>
    </source>
</evidence>
<feature type="compositionally biased region" description="Polar residues" evidence="1">
    <location>
        <begin position="130"/>
        <end position="145"/>
    </location>
</feature>
<name>B6JYN7_SCHJY</name>
<dbReference type="STRING" id="402676.B6JYN7"/>
<dbReference type="JaponicusDB" id="SJAG_01703">
    <property type="gene designation" value="tco89"/>
</dbReference>
<dbReference type="RefSeq" id="XP_002172948.2">
    <property type="nucleotide sequence ID" value="XM_002172912.2"/>
</dbReference>
<feature type="compositionally biased region" description="Low complexity" evidence="1">
    <location>
        <begin position="152"/>
        <end position="197"/>
    </location>
</feature>
<dbReference type="Pfam" id="PF10452">
    <property type="entry name" value="TCO89"/>
    <property type="match status" value="1"/>
</dbReference>
<dbReference type="VEuPathDB" id="FungiDB:SJAG_01703"/>
<accession>B6JYN7</accession>
<dbReference type="InterPro" id="IPR018857">
    <property type="entry name" value="TORC1_cplx_su_TCO89"/>
</dbReference>
<dbReference type="Proteomes" id="UP000001744">
    <property type="component" value="Unassembled WGS sequence"/>
</dbReference>
<feature type="compositionally biased region" description="Polar residues" evidence="1">
    <location>
        <begin position="201"/>
        <end position="213"/>
    </location>
</feature>
<dbReference type="GO" id="GO:0031929">
    <property type="term" value="P:TOR signaling"/>
    <property type="evidence" value="ECO:0007669"/>
    <property type="project" value="InterPro"/>
</dbReference>
<evidence type="ECO:0000313" key="3">
    <source>
        <dbReference type="JaponicusDB" id="SJAG_01703"/>
    </source>
</evidence>
<gene>
    <name evidence="3" type="primary">tco89</name>
    <name evidence="2" type="ORF">SJAG_01703</name>
</gene>